<keyword evidence="2" id="KW-1185">Reference proteome</keyword>
<evidence type="ECO:0000313" key="1">
    <source>
        <dbReference type="EnsemblPlants" id="AVESA.00010b.r2.7CG0687460.2.CDS"/>
    </source>
</evidence>
<name>A0ACD6A4G7_AVESA</name>
<proteinExistence type="predicted"/>
<sequence>MSERSEDDANKKAALADGEDRIGALPDSLLQQVLSFLPSCDAVRTCVLATRWRTLWKSVPSLRISTAGERYGTAHALRKFVNHLLLLRDRTPLLEYEINSHDSSRDEDIDEAFRYIELWLRYALSCQVQVLRVDVRQDRRLCLPNVVLLSQYLTRLELSYIDVEGDFLDLSSCPALKVLKMESCAIDAERISSQSLSHLIIYDGIFASRGRTCISAPSLITLQLDEFTGHTPLLEPTSSLVRAFLRFGENCDDYCENDNYFGDCGNGSCHGCSYSKYHDSDDWVLLEGLSGTTNLELLFESDLFIGRMDFKWCIMFSQLKTLSLSDWCVAADFSGLIYFVQHSPILERLTLQLQCYRESFAIETEESYNPRSQFLVSKHLKVVEISYRKEDKIIHQIVKILGTHGVPPESINIKPNSYDLDRFSFEQQ</sequence>
<organism evidence="1 2">
    <name type="scientific">Avena sativa</name>
    <name type="common">Oat</name>
    <dbReference type="NCBI Taxonomy" id="4498"/>
    <lineage>
        <taxon>Eukaryota</taxon>
        <taxon>Viridiplantae</taxon>
        <taxon>Streptophyta</taxon>
        <taxon>Embryophyta</taxon>
        <taxon>Tracheophyta</taxon>
        <taxon>Spermatophyta</taxon>
        <taxon>Magnoliopsida</taxon>
        <taxon>Liliopsida</taxon>
        <taxon>Poales</taxon>
        <taxon>Poaceae</taxon>
        <taxon>BOP clade</taxon>
        <taxon>Pooideae</taxon>
        <taxon>Poodae</taxon>
        <taxon>Poeae</taxon>
        <taxon>Poeae Chloroplast Group 1 (Aveneae type)</taxon>
        <taxon>Aveninae</taxon>
        <taxon>Avena</taxon>
    </lineage>
</organism>
<reference evidence="1" key="2">
    <citation type="submission" date="2025-09" db="UniProtKB">
        <authorList>
            <consortium name="EnsemblPlants"/>
        </authorList>
    </citation>
    <scope>IDENTIFICATION</scope>
</reference>
<protein>
    <submittedName>
        <fullName evidence="1">Uncharacterized protein</fullName>
    </submittedName>
</protein>
<accession>A0ACD6A4G7</accession>
<dbReference type="EnsemblPlants" id="AVESA.00010b.r2.7CG0687460.2">
    <property type="protein sequence ID" value="AVESA.00010b.r2.7CG0687460.2.CDS"/>
    <property type="gene ID" value="AVESA.00010b.r2.7CG0687460"/>
</dbReference>
<dbReference type="Proteomes" id="UP001732700">
    <property type="component" value="Chromosome 7C"/>
</dbReference>
<evidence type="ECO:0000313" key="2">
    <source>
        <dbReference type="Proteomes" id="UP001732700"/>
    </source>
</evidence>
<reference evidence="1" key="1">
    <citation type="submission" date="2021-05" db="EMBL/GenBank/DDBJ databases">
        <authorList>
            <person name="Scholz U."/>
            <person name="Mascher M."/>
            <person name="Fiebig A."/>
        </authorList>
    </citation>
    <scope>NUCLEOTIDE SEQUENCE [LARGE SCALE GENOMIC DNA]</scope>
</reference>